<dbReference type="EMBL" id="LSSK01001009">
    <property type="protein sequence ID" value="OMH81033.1"/>
    <property type="molecule type" value="Genomic_DNA"/>
</dbReference>
<dbReference type="OrthoDB" id="406505at2759"/>
<keyword evidence="4" id="KW-1185">Reference proteome</keyword>
<protein>
    <recommendedName>
        <fullName evidence="5">RlpA-like protein double-psi beta-barrel domain-containing protein</fullName>
    </recommendedName>
</protein>
<dbReference type="Gene3D" id="2.40.40.10">
    <property type="entry name" value="RlpA-like domain"/>
    <property type="match status" value="1"/>
</dbReference>
<keyword evidence="2" id="KW-0812">Transmembrane</keyword>
<proteinExistence type="predicted"/>
<accession>A0A1R1PJD2</accession>
<evidence type="ECO:0000256" key="1">
    <source>
        <dbReference type="SAM" id="MobiDB-lite"/>
    </source>
</evidence>
<evidence type="ECO:0000256" key="2">
    <source>
        <dbReference type="SAM" id="Phobius"/>
    </source>
</evidence>
<evidence type="ECO:0000313" key="3">
    <source>
        <dbReference type="EMBL" id="OMH81033.1"/>
    </source>
</evidence>
<organism evidence="3 4">
    <name type="scientific">Zancudomyces culisetae</name>
    <name type="common">Gut fungus</name>
    <name type="synonym">Smittium culisetae</name>
    <dbReference type="NCBI Taxonomy" id="1213189"/>
    <lineage>
        <taxon>Eukaryota</taxon>
        <taxon>Fungi</taxon>
        <taxon>Fungi incertae sedis</taxon>
        <taxon>Zoopagomycota</taxon>
        <taxon>Kickxellomycotina</taxon>
        <taxon>Harpellomycetes</taxon>
        <taxon>Harpellales</taxon>
        <taxon>Legeriomycetaceae</taxon>
        <taxon>Zancudomyces</taxon>
    </lineage>
</organism>
<keyword evidence="2" id="KW-1133">Transmembrane helix</keyword>
<dbReference type="AlphaFoldDB" id="A0A1R1PJD2"/>
<dbReference type="CDD" id="cd22191">
    <property type="entry name" value="DPBB_RlpA_EXP_N-like"/>
    <property type="match status" value="1"/>
</dbReference>
<gene>
    <name evidence="3" type="ORF">AX774_g5517</name>
</gene>
<keyword evidence="2" id="KW-0472">Membrane</keyword>
<sequence>MASTSALDKQKNKENETIQPENENDSFPKFNIPPSPTHSHAAVYFLDSKNGNNTMAEYSKTSKQPFKINVQNKTLKKTNYSNSLVYVNNLGTFDRDIQDQEKFISTSDPTSKRSTFIGKLTNLIPLPNISGKYSPFRVPPVSSRLPKLYRNRATIITLLSLLLLSLIAVVIYLSIADANGACFGSCGDLGSSGLYLNGFGSAIPINENGGGDSEDDLSCNNQKSSDIFYVRLNSAQFLGVDKSAPPASAPVCGKCMLVAGPDGYVKAKIVGSCSKCSYGGIALSPLALSKINKANLPSVPVSWGSC</sequence>
<dbReference type="InterPro" id="IPR036908">
    <property type="entry name" value="RlpA-like_sf"/>
</dbReference>
<feature type="transmembrane region" description="Helical" evidence="2">
    <location>
        <begin position="153"/>
        <end position="175"/>
    </location>
</feature>
<dbReference type="SUPFAM" id="SSF50685">
    <property type="entry name" value="Barwin-like endoglucanases"/>
    <property type="match status" value="1"/>
</dbReference>
<dbReference type="Proteomes" id="UP000188320">
    <property type="component" value="Unassembled WGS sequence"/>
</dbReference>
<evidence type="ECO:0000313" key="4">
    <source>
        <dbReference type="Proteomes" id="UP000188320"/>
    </source>
</evidence>
<evidence type="ECO:0008006" key="5">
    <source>
        <dbReference type="Google" id="ProtNLM"/>
    </source>
</evidence>
<reference evidence="4" key="1">
    <citation type="submission" date="2017-01" db="EMBL/GenBank/DDBJ databases">
        <authorList>
            <person name="Wang Y."/>
            <person name="White M."/>
            <person name="Kvist S."/>
            <person name="Moncalvo J.-M."/>
        </authorList>
    </citation>
    <scope>NUCLEOTIDE SEQUENCE [LARGE SCALE GENOMIC DNA]</scope>
    <source>
        <strain evidence="4">COL-18-3</strain>
    </source>
</reference>
<name>A0A1R1PJD2_ZANCU</name>
<comment type="caution">
    <text evidence="3">The sequence shown here is derived from an EMBL/GenBank/DDBJ whole genome shotgun (WGS) entry which is preliminary data.</text>
</comment>
<feature type="region of interest" description="Disordered" evidence="1">
    <location>
        <begin position="1"/>
        <end position="33"/>
    </location>
</feature>